<sequence length="81" mass="9306">MRQDPFNKDHHLCTKLDEYHVDIPDFPMKASRWERFVNFLTSPAKDPLESLISTADGVMLLKVAPIIGTVAWAFIQAFLFL</sequence>
<gene>
    <name evidence="2" type="ORF">D1953_11755</name>
</gene>
<evidence type="ECO:0000313" key="3">
    <source>
        <dbReference type="Proteomes" id="UP000266016"/>
    </source>
</evidence>
<accession>A0A398BCT4</accession>
<keyword evidence="1" id="KW-0472">Membrane</keyword>
<keyword evidence="1" id="KW-0812">Transmembrane</keyword>
<evidence type="ECO:0000256" key="1">
    <source>
        <dbReference type="SAM" id="Phobius"/>
    </source>
</evidence>
<dbReference type="RefSeq" id="WP_119117372.1">
    <property type="nucleotide sequence ID" value="NZ_QWVS01000018.1"/>
</dbReference>
<dbReference type="EMBL" id="QWVS01000018">
    <property type="protein sequence ID" value="RID85476.1"/>
    <property type="molecule type" value="Genomic_DNA"/>
</dbReference>
<dbReference type="Proteomes" id="UP000266016">
    <property type="component" value="Unassembled WGS sequence"/>
</dbReference>
<comment type="caution">
    <text evidence="2">The sequence shown here is derived from an EMBL/GenBank/DDBJ whole genome shotgun (WGS) entry which is preliminary data.</text>
</comment>
<proteinExistence type="predicted"/>
<evidence type="ECO:0000313" key="2">
    <source>
        <dbReference type="EMBL" id="RID85476.1"/>
    </source>
</evidence>
<protein>
    <submittedName>
        <fullName evidence="2">Uncharacterized protein</fullName>
    </submittedName>
</protein>
<name>A0A398BCT4_9BACI</name>
<reference evidence="2 3" key="1">
    <citation type="submission" date="2018-08" db="EMBL/GenBank/DDBJ databases">
        <title>Bacillus jemisoniae sp. nov., Bacillus chryseoplanitiae sp. nov., Bacillus resnikiae sp. nov., and Bacillus frankliniae sp. nov., isolated from Viking spacecraft and associated surfaces.</title>
        <authorList>
            <person name="Seuylemezian A."/>
            <person name="Vaishampayan P."/>
        </authorList>
    </citation>
    <scope>NUCLEOTIDE SEQUENCE [LARGE SCALE GENOMIC DNA]</scope>
    <source>
        <strain evidence="2 3">MA001</strain>
    </source>
</reference>
<feature type="transmembrane region" description="Helical" evidence="1">
    <location>
        <begin position="59"/>
        <end position="80"/>
    </location>
</feature>
<organism evidence="2 3">
    <name type="scientific">Peribacillus asahii</name>
    <dbReference type="NCBI Taxonomy" id="228899"/>
    <lineage>
        <taxon>Bacteria</taxon>
        <taxon>Bacillati</taxon>
        <taxon>Bacillota</taxon>
        <taxon>Bacilli</taxon>
        <taxon>Bacillales</taxon>
        <taxon>Bacillaceae</taxon>
        <taxon>Peribacillus</taxon>
    </lineage>
</organism>
<dbReference type="AlphaFoldDB" id="A0A398BCT4"/>
<keyword evidence="3" id="KW-1185">Reference proteome</keyword>
<keyword evidence="1" id="KW-1133">Transmembrane helix</keyword>